<evidence type="ECO:0000313" key="10">
    <source>
        <dbReference type="Proteomes" id="UP000070491"/>
    </source>
</evidence>
<evidence type="ECO:0000256" key="5">
    <source>
        <dbReference type="ARBA" id="ARBA00022801"/>
    </source>
</evidence>
<dbReference type="AlphaFoldDB" id="A0A133VIL3"/>
<evidence type="ECO:0000256" key="3">
    <source>
        <dbReference type="ARBA" id="ARBA00022490"/>
    </source>
</evidence>
<gene>
    <name evidence="7" type="primary">hisI</name>
    <name evidence="9" type="ORF">AKJ53_00855</name>
</gene>
<dbReference type="Gene3D" id="3.10.20.810">
    <property type="entry name" value="Phosphoribosyl-AMP cyclohydrolase"/>
    <property type="match status" value="1"/>
</dbReference>
<dbReference type="GO" id="GO:0000287">
    <property type="term" value="F:magnesium ion binding"/>
    <property type="evidence" value="ECO:0007669"/>
    <property type="project" value="UniProtKB-UniRule"/>
</dbReference>
<dbReference type="HAMAP" id="MF_01021">
    <property type="entry name" value="HisI"/>
    <property type="match status" value="1"/>
</dbReference>
<keyword evidence="7" id="KW-0460">Magnesium</keyword>
<feature type="domain" description="Phosphoribosyl-AMP cyclohydrolase" evidence="8">
    <location>
        <begin position="34"/>
        <end position="107"/>
    </location>
</feature>
<accession>A0A133VIL3</accession>
<sequence length="131" mass="15346">MNEEKAQEILESINFKNDLIVAVTRDIEDKEVLMVAFMNKEALMKTLKTGLMHYWSRKRKDIWQKGEESGNSQKVREIRIDCDGDSILFDVDPEGPACHKGYRSCFYRKIEENGGFSLVMERKFDPDEVYE</sequence>
<evidence type="ECO:0000256" key="7">
    <source>
        <dbReference type="HAMAP-Rule" id="MF_01021"/>
    </source>
</evidence>
<dbReference type="InterPro" id="IPR038019">
    <property type="entry name" value="PRib_AMP_CycHydrolase_sf"/>
</dbReference>
<feature type="binding site" evidence="7">
    <location>
        <position position="98"/>
    </location>
    <ligand>
        <name>Zn(2+)</name>
        <dbReference type="ChEBI" id="CHEBI:29105"/>
        <note>ligand shared between dimeric partners</note>
    </ligand>
</feature>
<keyword evidence="3 7" id="KW-0963">Cytoplasm</keyword>
<protein>
    <recommendedName>
        <fullName evidence="7">Phosphoribosyl-AMP cyclohydrolase</fullName>
        <shortName evidence="7">PRA-CH</shortName>
        <ecNumber evidence="7">3.5.4.19</ecNumber>
    </recommendedName>
</protein>
<dbReference type="Proteomes" id="UP000070491">
    <property type="component" value="Unassembled WGS sequence"/>
</dbReference>
<comment type="function">
    <text evidence="7">Catalyzes the hydrolysis of the adenine ring of phosphoribosyl-AMP.</text>
</comment>
<keyword evidence="10" id="KW-1185">Reference proteome</keyword>
<evidence type="ECO:0000313" key="9">
    <source>
        <dbReference type="EMBL" id="KXB06276.1"/>
    </source>
</evidence>
<keyword evidence="5 7" id="KW-0378">Hydrolase</keyword>
<dbReference type="GO" id="GO:0004635">
    <property type="term" value="F:phosphoribosyl-AMP cyclohydrolase activity"/>
    <property type="evidence" value="ECO:0007669"/>
    <property type="project" value="UniProtKB-UniRule"/>
</dbReference>
<dbReference type="Gene3D" id="4.10.80.70">
    <property type="match status" value="1"/>
</dbReference>
<dbReference type="PANTHER" id="PTHR42945:SF1">
    <property type="entry name" value="HISTIDINE BIOSYNTHESIS BIFUNCTIONAL PROTEIN HIS7"/>
    <property type="match status" value="1"/>
</dbReference>
<feature type="binding site" evidence="7">
    <location>
        <position position="85"/>
    </location>
    <ligand>
        <name>Mg(2+)</name>
        <dbReference type="ChEBI" id="CHEBI:18420"/>
    </ligand>
</feature>
<proteinExistence type="inferred from homology"/>
<evidence type="ECO:0000256" key="4">
    <source>
        <dbReference type="ARBA" id="ARBA00022605"/>
    </source>
</evidence>
<dbReference type="GO" id="GO:0000105">
    <property type="term" value="P:L-histidine biosynthetic process"/>
    <property type="evidence" value="ECO:0007669"/>
    <property type="project" value="UniProtKB-UniRule"/>
</dbReference>
<feature type="binding site" evidence="7">
    <location>
        <position position="83"/>
    </location>
    <ligand>
        <name>Mg(2+)</name>
        <dbReference type="ChEBI" id="CHEBI:18420"/>
    </ligand>
</feature>
<dbReference type="InterPro" id="IPR026660">
    <property type="entry name" value="PRA-CH"/>
</dbReference>
<evidence type="ECO:0000259" key="8">
    <source>
        <dbReference type="Pfam" id="PF01502"/>
    </source>
</evidence>
<evidence type="ECO:0000256" key="2">
    <source>
        <dbReference type="ARBA" id="ARBA00005169"/>
    </source>
</evidence>
<keyword evidence="6 7" id="KW-0368">Histidine biosynthesis</keyword>
<comment type="caution">
    <text evidence="9">The sequence shown here is derived from an EMBL/GenBank/DDBJ whole genome shotgun (WGS) entry which is preliminary data.</text>
</comment>
<dbReference type="NCBIfam" id="NF000768">
    <property type="entry name" value="PRK00051.1"/>
    <property type="match status" value="1"/>
</dbReference>
<keyword evidence="7" id="KW-0862">Zinc</keyword>
<comment type="subcellular location">
    <subcellularLocation>
        <location evidence="7">Cytoplasm</location>
    </subcellularLocation>
</comment>
<dbReference type="GO" id="GO:0005737">
    <property type="term" value="C:cytoplasm"/>
    <property type="evidence" value="ECO:0007669"/>
    <property type="project" value="UniProtKB-SubCell"/>
</dbReference>
<evidence type="ECO:0000256" key="1">
    <source>
        <dbReference type="ARBA" id="ARBA00000024"/>
    </source>
</evidence>
<keyword evidence="4 7" id="KW-0028">Amino-acid biosynthesis</keyword>
<comment type="catalytic activity">
    <reaction evidence="1 7">
        <text>1-(5-phospho-beta-D-ribosyl)-5'-AMP + H2O = 1-(5-phospho-beta-D-ribosyl)-5-[(5-phospho-beta-D-ribosylamino)methylideneamino]imidazole-4-carboxamide</text>
        <dbReference type="Rhea" id="RHEA:20049"/>
        <dbReference type="ChEBI" id="CHEBI:15377"/>
        <dbReference type="ChEBI" id="CHEBI:58435"/>
        <dbReference type="ChEBI" id="CHEBI:59457"/>
        <dbReference type="EC" id="3.5.4.19"/>
    </reaction>
</comment>
<dbReference type="GO" id="GO:0008270">
    <property type="term" value="F:zinc ion binding"/>
    <property type="evidence" value="ECO:0007669"/>
    <property type="project" value="UniProtKB-UniRule"/>
</dbReference>
<dbReference type="UniPathway" id="UPA00031">
    <property type="reaction ID" value="UER00008"/>
</dbReference>
<comment type="similarity">
    <text evidence="7">Belongs to the PRA-CH family.</text>
</comment>
<evidence type="ECO:0000256" key="6">
    <source>
        <dbReference type="ARBA" id="ARBA00023102"/>
    </source>
</evidence>
<feature type="binding site" evidence="7">
    <location>
        <position position="82"/>
    </location>
    <ligand>
        <name>Zn(2+)</name>
        <dbReference type="ChEBI" id="CHEBI:29105"/>
        <note>ligand shared between dimeric partners</note>
    </ligand>
</feature>
<dbReference type="EC" id="3.5.4.19" evidence="7"/>
<organism evidence="9 10">
    <name type="scientific">candidate division MSBL1 archaeon SCGC-AAA382F02</name>
    <dbReference type="NCBI Taxonomy" id="1698282"/>
    <lineage>
        <taxon>Archaea</taxon>
        <taxon>Methanobacteriati</taxon>
        <taxon>Methanobacteriota</taxon>
        <taxon>candidate division MSBL1</taxon>
    </lineage>
</organism>
<dbReference type="FunFam" id="3.10.20.810:FF:000001">
    <property type="entry name" value="Histidine biosynthesis bifunctional protein HisIE"/>
    <property type="match status" value="1"/>
</dbReference>
<keyword evidence="7" id="KW-0479">Metal-binding</keyword>
<feature type="binding site" evidence="7">
    <location>
        <position position="105"/>
    </location>
    <ligand>
        <name>Zn(2+)</name>
        <dbReference type="ChEBI" id="CHEBI:29105"/>
        <note>ligand shared between dimeric partners</note>
    </ligand>
</feature>
<comment type="pathway">
    <text evidence="2 7">Amino-acid biosynthesis; L-histidine biosynthesis; L-histidine from 5-phospho-alpha-D-ribose 1-diphosphate: step 3/9.</text>
</comment>
<dbReference type="GO" id="GO:0004636">
    <property type="term" value="F:phosphoribosyl-ATP diphosphatase activity"/>
    <property type="evidence" value="ECO:0007669"/>
    <property type="project" value="UniProtKB-ARBA"/>
</dbReference>
<feature type="binding site" evidence="7">
    <location>
        <position position="81"/>
    </location>
    <ligand>
        <name>Mg(2+)</name>
        <dbReference type="ChEBI" id="CHEBI:18420"/>
    </ligand>
</feature>
<reference evidence="9 10" key="1">
    <citation type="journal article" date="2016" name="Sci. Rep.">
        <title>Metabolic traits of an uncultured archaeal lineage -MSBL1- from brine pools of the Red Sea.</title>
        <authorList>
            <person name="Mwirichia R."/>
            <person name="Alam I."/>
            <person name="Rashid M."/>
            <person name="Vinu M."/>
            <person name="Ba-Alawi W."/>
            <person name="Anthony Kamau A."/>
            <person name="Kamanda Ngugi D."/>
            <person name="Goker M."/>
            <person name="Klenk H.P."/>
            <person name="Bajic V."/>
            <person name="Stingl U."/>
        </authorList>
    </citation>
    <scope>NUCLEOTIDE SEQUENCE [LARGE SCALE GENOMIC DNA]</scope>
    <source>
        <strain evidence="9">SCGC-AAA382F02</strain>
    </source>
</reference>
<dbReference type="Pfam" id="PF01502">
    <property type="entry name" value="PRA-CH"/>
    <property type="match status" value="1"/>
</dbReference>
<name>A0A133VIL3_9EURY</name>
<comment type="cofactor">
    <cofactor evidence="7">
        <name>Zn(2+)</name>
        <dbReference type="ChEBI" id="CHEBI:29105"/>
    </cofactor>
    <text evidence="7">Binds 1 zinc ion per subunit.</text>
</comment>
<comment type="cofactor">
    <cofactor evidence="7">
        <name>Mg(2+)</name>
        <dbReference type="ChEBI" id="CHEBI:18420"/>
    </cofactor>
    <text evidence="7">Binds 1 Mg(2+) ion per subunit.</text>
</comment>
<dbReference type="SUPFAM" id="SSF141734">
    <property type="entry name" value="HisI-like"/>
    <property type="match status" value="1"/>
</dbReference>
<comment type="subunit">
    <text evidence="7">Homodimer.</text>
</comment>
<dbReference type="EMBL" id="LHYG01000008">
    <property type="protein sequence ID" value="KXB06276.1"/>
    <property type="molecule type" value="Genomic_DNA"/>
</dbReference>
<dbReference type="InterPro" id="IPR002496">
    <property type="entry name" value="PRib_AMP_CycHydrolase_dom"/>
</dbReference>
<dbReference type="PANTHER" id="PTHR42945">
    <property type="entry name" value="HISTIDINE BIOSYNTHESIS BIFUNCTIONAL PROTEIN"/>
    <property type="match status" value="1"/>
</dbReference>